<evidence type="ECO:0000313" key="2">
    <source>
        <dbReference type="EMBL" id="SFK42161.1"/>
    </source>
</evidence>
<accession>A0A1I3ZEL8</accession>
<proteinExistence type="predicted"/>
<gene>
    <name evidence="2" type="ORF">SAMN04488079_110101</name>
</gene>
<keyword evidence="2" id="KW-0575">Peroxidase</keyword>
<dbReference type="PANTHER" id="PTHR35446">
    <property type="entry name" value="SI:CH211-175M2.5"/>
    <property type="match status" value="1"/>
</dbReference>
<sequence length="181" mass="19483">MSRIKTITNDIANDEQAKLFANIQSSLGGVPNLLRVFANSPDALKAFQGFHHIASHGSLDAATRERIALAFAQKNQCGYCLAAHTVVGRKRGLNTDEINANRQGDSQDAKAAVAVKFALKLAEQTGGVSDDEVQEMYDAGFTDADIVEVVMHVSINLLTNILSKVSQVDIDFPKVDLNQAA</sequence>
<evidence type="ECO:0000259" key="1">
    <source>
        <dbReference type="Pfam" id="PF02627"/>
    </source>
</evidence>
<dbReference type="InterPro" id="IPR029032">
    <property type="entry name" value="AhpD-like"/>
</dbReference>
<dbReference type="Pfam" id="PF02627">
    <property type="entry name" value="CMD"/>
    <property type="match status" value="1"/>
</dbReference>
<evidence type="ECO:0000313" key="3">
    <source>
        <dbReference type="Proteomes" id="UP000198924"/>
    </source>
</evidence>
<dbReference type="InterPro" id="IPR010195">
    <property type="entry name" value="Uncharacterised_peroxidase-rel"/>
</dbReference>
<name>A0A1I3ZEL8_9GAMM</name>
<reference evidence="3" key="1">
    <citation type="submission" date="2016-10" db="EMBL/GenBank/DDBJ databases">
        <authorList>
            <person name="Varghese N."/>
            <person name="Submissions S."/>
        </authorList>
    </citation>
    <scope>NUCLEOTIDE SEQUENCE [LARGE SCALE GENOMIC DNA]</scope>
    <source>
        <strain evidence="3">DSM 11578</strain>
    </source>
</reference>
<dbReference type="PANTHER" id="PTHR35446:SF3">
    <property type="entry name" value="CMD DOMAIN-CONTAINING PROTEIN"/>
    <property type="match status" value="1"/>
</dbReference>
<keyword evidence="3" id="KW-1185">Reference proteome</keyword>
<dbReference type="AlphaFoldDB" id="A0A1I3ZEL8"/>
<dbReference type="Gene3D" id="1.20.1290.10">
    <property type="entry name" value="AhpD-like"/>
    <property type="match status" value="1"/>
</dbReference>
<dbReference type="NCBIfam" id="TIGR00778">
    <property type="entry name" value="ahpD_dom"/>
    <property type="match status" value="1"/>
</dbReference>
<organism evidence="2 3">
    <name type="scientific">Methylophaga sulfidovorans</name>
    <dbReference type="NCBI Taxonomy" id="45496"/>
    <lineage>
        <taxon>Bacteria</taxon>
        <taxon>Pseudomonadati</taxon>
        <taxon>Pseudomonadota</taxon>
        <taxon>Gammaproteobacteria</taxon>
        <taxon>Thiotrichales</taxon>
        <taxon>Piscirickettsiaceae</taxon>
        <taxon>Methylophaga</taxon>
    </lineage>
</organism>
<dbReference type="InterPro" id="IPR004675">
    <property type="entry name" value="AhpD_core"/>
</dbReference>
<dbReference type="GO" id="GO:0051920">
    <property type="term" value="F:peroxiredoxin activity"/>
    <property type="evidence" value="ECO:0007669"/>
    <property type="project" value="InterPro"/>
</dbReference>
<dbReference type="InterPro" id="IPR003779">
    <property type="entry name" value="CMD-like"/>
</dbReference>
<keyword evidence="2" id="KW-0560">Oxidoreductase</keyword>
<protein>
    <submittedName>
        <fullName evidence="2">Uncharacterized peroxidase-related enzyme</fullName>
    </submittedName>
</protein>
<dbReference type="SUPFAM" id="SSF69118">
    <property type="entry name" value="AhpD-like"/>
    <property type="match status" value="1"/>
</dbReference>
<dbReference type="NCBIfam" id="TIGR01926">
    <property type="entry name" value="peroxid_rel"/>
    <property type="match status" value="1"/>
</dbReference>
<dbReference type="STRING" id="45496.SAMN04488079_110101"/>
<feature type="domain" description="Carboxymuconolactone decarboxylase-like" evidence="1">
    <location>
        <begin position="41"/>
        <end position="119"/>
    </location>
</feature>
<dbReference type="RefSeq" id="WP_091714120.1">
    <property type="nucleotide sequence ID" value="NZ_FOSH01000010.1"/>
</dbReference>
<dbReference type="EMBL" id="FOSH01000010">
    <property type="protein sequence ID" value="SFK42161.1"/>
    <property type="molecule type" value="Genomic_DNA"/>
</dbReference>
<dbReference type="Proteomes" id="UP000198924">
    <property type="component" value="Unassembled WGS sequence"/>
</dbReference>
<dbReference type="OrthoDB" id="9808310at2"/>